<sequence>MKSTWNAGPQVRRGHGALAFVDVASMHVIRPLARLPGSRLRIARAANVARMNEGGPAREGTAPDLPSGLHGYGARSLP</sequence>
<dbReference type="EMBL" id="JACSQJ010000002">
    <property type="protein sequence ID" value="MBD7987508.1"/>
    <property type="molecule type" value="Genomic_DNA"/>
</dbReference>
<dbReference type="Proteomes" id="UP000647183">
    <property type="component" value="Unassembled WGS sequence"/>
</dbReference>
<protein>
    <submittedName>
        <fullName evidence="2">Uncharacterized protein</fullName>
    </submittedName>
</protein>
<gene>
    <name evidence="2" type="ORF">H9645_05640</name>
</gene>
<dbReference type="RefSeq" id="WP_191728744.1">
    <property type="nucleotide sequence ID" value="NZ_JACSQJ010000002.1"/>
</dbReference>
<comment type="caution">
    <text evidence="2">The sequence shown here is derived from an EMBL/GenBank/DDBJ whole genome shotgun (WGS) entry which is preliminary data.</text>
</comment>
<organism evidence="2 3">
    <name type="scientific">Luteimonas colneyensis</name>
    <dbReference type="NCBI Taxonomy" id="2762230"/>
    <lineage>
        <taxon>Bacteria</taxon>
        <taxon>Pseudomonadati</taxon>
        <taxon>Pseudomonadota</taxon>
        <taxon>Gammaproteobacteria</taxon>
        <taxon>Lysobacterales</taxon>
        <taxon>Lysobacteraceae</taxon>
        <taxon>Luteimonas</taxon>
    </lineage>
</organism>
<name>A0ABR8UI93_9GAMM</name>
<feature type="region of interest" description="Disordered" evidence="1">
    <location>
        <begin position="52"/>
        <end position="78"/>
    </location>
</feature>
<reference evidence="2 3" key="1">
    <citation type="submission" date="2020-08" db="EMBL/GenBank/DDBJ databases">
        <title>A Genomic Blueprint of the Chicken Gut Microbiome.</title>
        <authorList>
            <person name="Gilroy R."/>
            <person name="Ravi A."/>
            <person name="Getino M."/>
            <person name="Pursley I."/>
            <person name="Horton D.L."/>
            <person name="Alikhan N.-F."/>
            <person name="Baker D."/>
            <person name="Gharbi K."/>
            <person name="Hall N."/>
            <person name="Watson M."/>
            <person name="Adriaenssens E.M."/>
            <person name="Foster-Nyarko E."/>
            <person name="Jarju S."/>
            <person name="Secka A."/>
            <person name="Antonio M."/>
            <person name="Oren A."/>
            <person name="Chaudhuri R."/>
            <person name="La Ragione R.M."/>
            <person name="Hildebrand F."/>
            <person name="Pallen M.J."/>
        </authorList>
    </citation>
    <scope>NUCLEOTIDE SEQUENCE [LARGE SCALE GENOMIC DNA]</scope>
    <source>
        <strain evidence="2 3">Sa2BVA3</strain>
    </source>
</reference>
<accession>A0ABR8UI93</accession>
<proteinExistence type="predicted"/>
<evidence type="ECO:0000313" key="3">
    <source>
        <dbReference type="Proteomes" id="UP000647183"/>
    </source>
</evidence>
<evidence type="ECO:0000313" key="2">
    <source>
        <dbReference type="EMBL" id="MBD7987508.1"/>
    </source>
</evidence>
<keyword evidence="3" id="KW-1185">Reference proteome</keyword>
<evidence type="ECO:0000256" key="1">
    <source>
        <dbReference type="SAM" id="MobiDB-lite"/>
    </source>
</evidence>